<evidence type="ECO:0000313" key="2">
    <source>
        <dbReference type="EMBL" id="CDP37968.1"/>
    </source>
</evidence>
<organism evidence="2">
    <name type="scientific">Blastobotrys adeninivorans</name>
    <name type="common">Yeast</name>
    <name type="synonym">Arxula adeninivorans</name>
    <dbReference type="NCBI Taxonomy" id="409370"/>
    <lineage>
        <taxon>Eukaryota</taxon>
        <taxon>Fungi</taxon>
        <taxon>Dikarya</taxon>
        <taxon>Ascomycota</taxon>
        <taxon>Saccharomycotina</taxon>
        <taxon>Dipodascomycetes</taxon>
        <taxon>Dipodascales</taxon>
        <taxon>Trichomonascaceae</taxon>
        <taxon>Blastobotrys</taxon>
    </lineage>
</organism>
<accession>A0A060TAG8</accession>
<gene>
    <name evidence="2" type="ORF">GNLVRS02_ARAD1D23826g</name>
</gene>
<dbReference type="Pfam" id="PF09072">
    <property type="entry name" value="TMA7"/>
    <property type="match status" value="1"/>
</dbReference>
<sequence length="64" mass="6913">MSGRQGGKLKPLKQAKKKGPEFEDEEDIAFKQKQKAEAQARKEMAAKASKGGPLVSGGIKKSKK</sequence>
<dbReference type="InterPro" id="IPR015157">
    <property type="entry name" value="TMA7"/>
</dbReference>
<feature type="region of interest" description="Disordered" evidence="1">
    <location>
        <begin position="1"/>
        <end position="64"/>
    </location>
</feature>
<dbReference type="PANTHER" id="PTHR28632">
    <property type="entry name" value="TRANSLATION MACHINERY-ASSOCIATED PROTEIN 7"/>
    <property type="match status" value="1"/>
</dbReference>
<reference evidence="2" key="1">
    <citation type="submission" date="2014-02" db="EMBL/GenBank/DDBJ databases">
        <authorList>
            <person name="Genoscope - CEA"/>
        </authorList>
    </citation>
    <scope>NUCLEOTIDE SEQUENCE</scope>
    <source>
        <strain evidence="2">LS3</strain>
    </source>
</reference>
<protein>
    <submittedName>
        <fullName evidence="2">ARAD1D23826p</fullName>
    </submittedName>
</protein>
<dbReference type="AlphaFoldDB" id="A0A060TAG8"/>
<evidence type="ECO:0000256" key="1">
    <source>
        <dbReference type="SAM" id="MobiDB-lite"/>
    </source>
</evidence>
<dbReference type="EMBL" id="HG937694">
    <property type="protein sequence ID" value="CDP37968.1"/>
    <property type="molecule type" value="Genomic_DNA"/>
</dbReference>
<proteinExistence type="predicted"/>
<feature type="compositionally biased region" description="Basic and acidic residues" evidence="1">
    <location>
        <begin position="28"/>
        <end position="45"/>
    </location>
</feature>
<reference evidence="2" key="2">
    <citation type="submission" date="2014-06" db="EMBL/GenBank/DDBJ databases">
        <title>The complete genome of Blastobotrys (Arxula) adeninivorans LS3 - a yeast of biotechnological interest.</title>
        <authorList>
            <person name="Kunze G."/>
            <person name="Gaillardin C."/>
            <person name="Czernicka M."/>
            <person name="Durrens P."/>
            <person name="Martin T."/>
            <person name="Boer E."/>
            <person name="Gabaldon T."/>
            <person name="Cruz J."/>
            <person name="Talla E."/>
            <person name="Marck C."/>
            <person name="Goffeau A."/>
            <person name="Barbe V."/>
            <person name="Baret P."/>
            <person name="Baronian K."/>
            <person name="Beier S."/>
            <person name="Bleykasten C."/>
            <person name="Bode R."/>
            <person name="Casaregola S."/>
            <person name="Despons L."/>
            <person name="Fairhead C."/>
            <person name="Giersberg M."/>
            <person name="Gierski P."/>
            <person name="Hahnel U."/>
            <person name="Hartmann A."/>
            <person name="Jankowska D."/>
            <person name="Jubin C."/>
            <person name="Jung P."/>
            <person name="Lafontaine I."/>
            <person name="Leh-Louis V."/>
            <person name="Lemaire M."/>
            <person name="Marcet-Houben M."/>
            <person name="Mascher M."/>
            <person name="Morel G."/>
            <person name="Richard G.-F."/>
            <person name="Riechen J."/>
            <person name="Sacerdot C."/>
            <person name="Sarkar A."/>
            <person name="Savel G."/>
            <person name="Schacherer J."/>
            <person name="Sherman D."/>
            <person name="Straub M.-L."/>
            <person name="Stein N."/>
            <person name="Thierry A."/>
            <person name="Trautwein-Schult A."/>
            <person name="Westhof E."/>
            <person name="Worch S."/>
            <person name="Dujon B."/>
            <person name="Souciet J.-L."/>
            <person name="Wincker P."/>
            <person name="Scholz U."/>
            <person name="Neuveglise N."/>
        </authorList>
    </citation>
    <scope>NUCLEOTIDE SEQUENCE</scope>
    <source>
        <strain evidence="2">LS3</strain>
    </source>
</reference>
<name>A0A060TAG8_BLAAD</name>